<dbReference type="Proteomes" id="UP000722791">
    <property type="component" value="Unassembled WGS sequence"/>
</dbReference>
<evidence type="ECO:0000313" key="4">
    <source>
        <dbReference type="Proteomes" id="UP000722791"/>
    </source>
</evidence>
<reference evidence="3" key="1">
    <citation type="journal article" date="2021" name="Proc. Natl. Acad. Sci. U.S.A.">
        <title>Three genomes in the algal genus Volvox reveal the fate of a haploid sex-determining region after a transition to homothallism.</title>
        <authorList>
            <person name="Yamamoto K."/>
            <person name="Hamaji T."/>
            <person name="Kawai-Toyooka H."/>
            <person name="Matsuzaki R."/>
            <person name="Takahashi F."/>
            <person name="Nishimura Y."/>
            <person name="Kawachi M."/>
            <person name="Noguchi H."/>
            <person name="Minakuchi Y."/>
            <person name="Umen J.G."/>
            <person name="Toyoda A."/>
            <person name="Nozaki H."/>
        </authorList>
    </citation>
    <scope>NUCLEOTIDE SEQUENCE</scope>
    <source>
        <strain evidence="3">NIES-3785</strain>
        <strain evidence="2">NIES-3786</strain>
    </source>
</reference>
<dbReference type="EMBL" id="BNCQ01000055">
    <property type="protein sequence ID" value="GIM14300.1"/>
    <property type="molecule type" value="Genomic_DNA"/>
</dbReference>
<name>A0A8J4GUQ4_9CHLO</name>
<comment type="caution">
    <text evidence="3">The sequence shown here is derived from an EMBL/GenBank/DDBJ whole genome shotgun (WGS) entry which is preliminary data.</text>
</comment>
<proteinExistence type="predicted"/>
<protein>
    <submittedName>
        <fullName evidence="3">Uncharacterized protein</fullName>
    </submittedName>
</protein>
<organism evidence="3 4">
    <name type="scientific">Volvox reticuliferus</name>
    <dbReference type="NCBI Taxonomy" id="1737510"/>
    <lineage>
        <taxon>Eukaryota</taxon>
        <taxon>Viridiplantae</taxon>
        <taxon>Chlorophyta</taxon>
        <taxon>core chlorophytes</taxon>
        <taxon>Chlorophyceae</taxon>
        <taxon>CS clade</taxon>
        <taxon>Chlamydomonadales</taxon>
        <taxon>Volvocaceae</taxon>
        <taxon>Volvox</taxon>
    </lineage>
</organism>
<evidence type="ECO:0000256" key="1">
    <source>
        <dbReference type="SAM" id="MobiDB-lite"/>
    </source>
</evidence>
<feature type="region of interest" description="Disordered" evidence="1">
    <location>
        <begin position="1"/>
        <end position="97"/>
    </location>
</feature>
<sequence length="156" mass="16012">MASTFTSYSGRPISDDEGLPLRDLAPIPAIPGTTTTGTAPAAPTKTNDSQIGEDTWGILSDGADGDFRPPGTEGYLASDGTTAALPPPTDHAPASTPEASLTCVGTTCVSAICCSCFATCAAPATPVTMQVFPDRHLRFSIGVPRFTPSTLMRHGL</sequence>
<dbReference type="EMBL" id="BNCP01000046">
    <property type="protein sequence ID" value="GIL88742.1"/>
    <property type="molecule type" value="Genomic_DNA"/>
</dbReference>
<feature type="compositionally biased region" description="Low complexity" evidence="1">
    <location>
        <begin position="25"/>
        <end position="44"/>
    </location>
</feature>
<dbReference type="AlphaFoldDB" id="A0A8J4GUQ4"/>
<evidence type="ECO:0000313" key="5">
    <source>
        <dbReference type="Proteomes" id="UP000747110"/>
    </source>
</evidence>
<evidence type="ECO:0000313" key="2">
    <source>
        <dbReference type="EMBL" id="GIL88742.1"/>
    </source>
</evidence>
<accession>A0A8J4GUQ4</accession>
<evidence type="ECO:0000313" key="3">
    <source>
        <dbReference type="EMBL" id="GIM14300.1"/>
    </source>
</evidence>
<gene>
    <name evidence="2" type="ORF">Vretifemale_16638</name>
    <name evidence="3" type="ORF">Vretimale_17185</name>
</gene>
<dbReference type="Proteomes" id="UP000747110">
    <property type="component" value="Unassembled WGS sequence"/>
</dbReference>
<keyword evidence="5" id="KW-1185">Reference proteome</keyword>